<organism evidence="2 3">
    <name type="scientific">Kineococcus radiotolerans (strain ATCC BAA-149 / DSM 14245 / SRS30216)</name>
    <dbReference type="NCBI Taxonomy" id="266940"/>
    <lineage>
        <taxon>Bacteria</taxon>
        <taxon>Bacillati</taxon>
        <taxon>Actinomycetota</taxon>
        <taxon>Actinomycetes</taxon>
        <taxon>Kineosporiales</taxon>
        <taxon>Kineosporiaceae</taxon>
        <taxon>Kineococcus</taxon>
    </lineage>
</organism>
<dbReference type="HOGENOM" id="CLU_1893418_0_0_11"/>
<name>A6WH09_KINRD</name>
<evidence type="ECO:0000313" key="3">
    <source>
        <dbReference type="Proteomes" id="UP000001116"/>
    </source>
</evidence>
<geneLocation type="plasmid" evidence="2 3">
    <name>pKRAD01</name>
</geneLocation>
<keyword evidence="3" id="KW-1185">Reference proteome</keyword>
<protein>
    <recommendedName>
        <fullName evidence="4">Helix-turn-helix domain-containing protein</fullName>
    </recommendedName>
</protein>
<dbReference type="KEGG" id="kra:Krad_4639"/>
<sequence length="134" mass="14487">MPGRKIPASPVTPDGLPAPTAVSGDSGAASGPEHARREVERWSTQVTTGAAVLRRPRTPLATLTAVVEPSRTDWWLLEDVAVFLGSSKSTVTAYRSRGQLPAADTTFGRSPAWRPQTIRDWAARRPGQGWRKTT</sequence>
<evidence type="ECO:0000256" key="1">
    <source>
        <dbReference type="SAM" id="MobiDB-lite"/>
    </source>
</evidence>
<dbReference type="EMBL" id="CP000751">
    <property type="protein sequence ID" value="ABS06098.1"/>
    <property type="molecule type" value="Genomic_DNA"/>
</dbReference>
<keyword evidence="2" id="KW-0614">Plasmid</keyword>
<evidence type="ECO:0008006" key="4">
    <source>
        <dbReference type="Google" id="ProtNLM"/>
    </source>
</evidence>
<reference evidence="3" key="1">
    <citation type="journal article" date="2008" name="PLoS ONE">
        <title>Survival in nuclear waste, extreme resistance, and potential applications gleaned from the genome sequence of Kineococcus radiotolerans SRS30216.</title>
        <authorList>
            <person name="Bagwell C.E."/>
            <person name="Bhat S."/>
            <person name="Hawkins G.M."/>
            <person name="Smith B.W."/>
            <person name="Biswas T."/>
            <person name="Hoover T.R."/>
            <person name="Saunders E."/>
            <person name="Han C.S."/>
            <person name="Tsodikov O.V."/>
            <person name="Shimkets L.J."/>
        </authorList>
    </citation>
    <scope>NUCLEOTIDE SEQUENCE [LARGE SCALE GENOMIC DNA]</scope>
    <source>
        <strain evidence="3">ATCC BAA-149 / DSM 14245 / SRS30216</strain>
    </source>
</reference>
<evidence type="ECO:0000313" key="2">
    <source>
        <dbReference type="EMBL" id="ABS06098.1"/>
    </source>
</evidence>
<proteinExistence type="predicted"/>
<feature type="region of interest" description="Disordered" evidence="1">
    <location>
        <begin position="1"/>
        <end position="43"/>
    </location>
</feature>
<gene>
    <name evidence="2" type="ordered locus">Krad_4639</name>
</gene>
<accession>A6WH09</accession>
<dbReference type="AlphaFoldDB" id="A6WH09"/>
<dbReference type="Proteomes" id="UP000001116">
    <property type="component" value="Plasmid pKRAD01"/>
</dbReference>